<dbReference type="InterPro" id="IPR004852">
    <property type="entry name" value="Di-haem_cyt_c_peroxidsae"/>
</dbReference>
<dbReference type="PANTHER" id="PTHR30600:SF7">
    <property type="entry name" value="CYTOCHROME C PEROXIDASE-RELATED"/>
    <property type="match status" value="1"/>
</dbReference>
<evidence type="ECO:0000256" key="6">
    <source>
        <dbReference type="ARBA" id="ARBA00023004"/>
    </source>
</evidence>
<keyword evidence="2 7" id="KW-0479">Metal-binding</keyword>
<evidence type="ECO:0000256" key="3">
    <source>
        <dbReference type="ARBA" id="ARBA00022729"/>
    </source>
</evidence>
<feature type="signal peptide" evidence="8">
    <location>
        <begin position="1"/>
        <end position="20"/>
    </location>
</feature>
<evidence type="ECO:0000256" key="1">
    <source>
        <dbReference type="ARBA" id="ARBA00004418"/>
    </source>
</evidence>
<dbReference type="InterPro" id="IPR026259">
    <property type="entry name" value="MauG/Cytc_peroxidase"/>
</dbReference>
<name>A0ABX8LFA4_9BACT</name>
<dbReference type="GO" id="GO:0004601">
    <property type="term" value="F:peroxidase activity"/>
    <property type="evidence" value="ECO:0007669"/>
    <property type="project" value="UniProtKB-KW"/>
</dbReference>
<keyword evidence="5" id="KW-0560">Oxidoreductase</keyword>
<feature type="domain" description="Cytochrome c" evidence="9">
    <location>
        <begin position="50"/>
        <end position="181"/>
    </location>
</feature>
<keyword evidence="11" id="KW-1185">Reference proteome</keyword>
<dbReference type="PIRSF" id="PIRSF000294">
    <property type="entry name" value="Cytochrome-c_peroxidase"/>
    <property type="match status" value="1"/>
</dbReference>
<evidence type="ECO:0000313" key="11">
    <source>
        <dbReference type="Proteomes" id="UP000683559"/>
    </source>
</evidence>
<dbReference type="Pfam" id="PF03150">
    <property type="entry name" value="CCP_MauG"/>
    <property type="match status" value="1"/>
</dbReference>
<keyword evidence="3 8" id="KW-0732">Signal</keyword>
<dbReference type="EMBL" id="CP077683">
    <property type="protein sequence ID" value="QXE90026.1"/>
    <property type="molecule type" value="Genomic_DNA"/>
</dbReference>
<dbReference type="Pfam" id="PF00034">
    <property type="entry name" value="Cytochrom_C"/>
    <property type="match status" value="1"/>
</dbReference>
<sequence>MKKIPLLLLLPLCLCQTSHAADDLMSRANKLFKPIPTKAPHLKANPATAAKVDLGMKLFFDPRLSTSQLISCNTCHNVGLAGADLQETSTGHGWQKGPRNSPTVFNAVFDVAQFWDGRAKDLQTQAKGPVQAAAEMNSNPDLVVRTLKSIPGYLPLFKAAFPGEKEPVSFDNMAKAIEVFEATLLTPDSRFDRFLKGEAGALDAKEKRGLRVFMDKGCAPCHAGTNVGGSDYYPFGVRETPATEIRPAGDTGRFMVTNTESDRYVFKAPSLRNVAVTQPYFHSGKVWTLHDAVTVMGSAQLGVKLKDSEVADTVAFLRTLTGRQPKLSYPLLPPGSDETPHPQLK</sequence>
<dbReference type="InterPro" id="IPR009056">
    <property type="entry name" value="Cyt_c-like_dom"/>
</dbReference>
<protein>
    <submittedName>
        <fullName evidence="10">Cytochrome-c peroxidase</fullName>
    </submittedName>
</protein>
<evidence type="ECO:0000256" key="8">
    <source>
        <dbReference type="SAM" id="SignalP"/>
    </source>
</evidence>
<proteinExistence type="predicted"/>
<evidence type="ECO:0000256" key="7">
    <source>
        <dbReference type="PROSITE-ProRule" id="PRU00433"/>
    </source>
</evidence>
<keyword evidence="4" id="KW-0574">Periplasm</keyword>
<accession>A0ABX8LFA4</accession>
<organism evidence="10 11">
    <name type="scientific">Geomonas subterranea</name>
    <dbReference type="NCBI Taxonomy" id="2847989"/>
    <lineage>
        <taxon>Bacteria</taxon>
        <taxon>Pseudomonadati</taxon>
        <taxon>Thermodesulfobacteriota</taxon>
        <taxon>Desulfuromonadia</taxon>
        <taxon>Geobacterales</taxon>
        <taxon>Geobacteraceae</taxon>
        <taxon>Geomonas</taxon>
    </lineage>
</organism>
<evidence type="ECO:0000256" key="2">
    <source>
        <dbReference type="ARBA" id="ARBA00022723"/>
    </source>
</evidence>
<feature type="domain" description="Cytochrome c" evidence="9">
    <location>
        <begin position="204"/>
        <end position="321"/>
    </location>
</feature>
<dbReference type="Proteomes" id="UP000683559">
    <property type="component" value="Chromosome"/>
</dbReference>
<keyword evidence="7" id="KW-0349">Heme</keyword>
<keyword evidence="6 7" id="KW-0408">Iron</keyword>
<dbReference type="PROSITE" id="PS51007">
    <property type="entry name" value="CYTC"/>
    <property type="match status" value="2"/>
</dbReference>
<reference evidence="10 11" key="1">
    <citation type="submission" date="2021-06" db="EMBL/GenBank/DDBJ databases">
        <title>Gemonas diversity in paddy soil.</title>
        <authorList>
            <person name="Liu G."/>
        </authorList>
    </citation>
    <scope>NUCLEOTIDE SEQUENCE [LARGE SCALE GENOMIC DNA]</scope>
    <source>
        <strain evidence="10 11">RG2</strain>
    </source>
</reference>
<feature type="chain" id="PRO_5047074255" evidence="8">
    <location>
        <begin position="21"/>
        <end position="345"/>
    </location>
</feature>
<dbReference type="InterPro" id="IPR051395">
    <property type="entry name" value="Cytochrome_c_Peroxidase/MauG"/>
</dbReference>
<gene>
    <name evidence="10" type="ORF">KP001_16615</name>
</gene>
<comment type="subcellular location">
    <subcellularLocation>
        <location evidence="1">Periplasm</location>
    </subcellularLocation>
</comment>
<evidence type="ECO:0000256" key="4">
    <source>
        <dbReference type="ARBA" id="ARBA00022764"/>
    </source>
</evidence>
<evidence type="ECO:0000313" key="10">
    <source>
        <dbReference type="EMBL" id="QXE90026.1"/>
    </source>
</evidence>
<keyword evidence="10" id="KW-0575">Peroxidase</keyword>
<dbReference type="PANTHER" id="PTHR30600">
    <property type="entry name" value="CYTOCHROME C PEROXIDASE-RELATED"/>
    <property type="match status" value="1"/>
</dbReference>
<evidence type="ECO:0000259" key="9">
    <source>
        <dbReference type="PROSITE" id="PS51007"/>
    </source>
</evidence>
<dbReference type="RefSeq" id="WP_217286691.1">
    <property type="nucleotide sequence ID" value="NZ_CP077683.1"/>
</dbReference>
<evidence type="ECO:0000256" key="5">
    <source>
        <dbReference type="ARBA" id="ARBA00023002"/>
    </source>
</evidence>